<dbReference type="RefSeq" id="WP_115227020.1">
    <property type="nucleotide sequence ID" value="NZ_CAWOLO010000002.1"/>
</dbReference>
<dbReference type="AlphaFoldDB" id="A0A377Q7L3"/>
<proteinExistence type="predicted"/>
<dbReference type="EMBL" id="UGHR01000001">
    <property type="protein sequence ID" value="STQ90740.1"/>
    <property type="molecule type" value="Genomic_DNA"/>
</dbReference>
<evidence type="ECO:0000313" key="4">
    <source>
        <dbReference type="Proteomes" id="UP000295794"/>
    </source>
</evidence>
<dbReference type="Proteomes" id="UP000255108">
    <property type="component" value="Unassembled WGS sequence"/>
</dbReference>
<reference evidence="2 4" key="2">
    <citation type="submission" date="2019-03" db="EMBL/GenBank/DDBJ databases">
        <title>Genomic Encyclopedia of Type Strains, Phase IV (KMG-IV): sequencing the most valuable type-strain genomes for metagenomic binning, comparative biology and taxonomic classification.</title>
        <authorList>
            <person name="Goeker M."/>
        </authorList>
    </citation>
    <scope>NUCLEOTIDE SEQUENCE [LARGE SCALE GENOMIC DNA]</scope>
    <source>
        <strain evidence="2 4">DSM 3764</strain>
    </source>
</reference>
<dbReference type="Proteomes" id="UP000295794">
    <property type="component" value="Unassembled WGS sequence"/>
</dbReference>
<gene>
    <name evidence="2" type="ORF">EV682_102282</name>
    <name evidence="1" type="ORF">NCTC11159_01807</name>
</gene>
<name>A0A377Q7L3_9NEIS</name>
<evidence type="ECO:0000313" key="2">
    <source>
        <dbReference type="EMBL" id="TCU89370.1"/>
    </source>
</evidence>
<dbReference type="EMBL" id="SMBT01000002">
    <property type="protein sequence ID" value="TCU89370.1"/>
    <property type="molecule type" value="Genomic_DNA"/>
</dbReference>
<evidence type="ECO:0000313" key="1">
    <source>
        <dbReference type="EMBL" id="STQ90740.1"/>
    </source>
</evidence>
<organism evidence="1 3">
    <name type="scientific">Iodobacter fluviatilis</name>
    <dbReference type="NCBI Taxonomy" id="537"/>
    <lineage>
        <taxon>Bacteria</taxon>
        <taxon>Pseudomonadati</taxon>
        <taxon>Pseudomonadota</taxon>
        <taxon>Betaproteobacteria</taxon>
        <taxon>Neisseriales</taxon>
        <taxon>Chitinibacteraceae</taxon>
        <taxon>Iodobacter</taxon>
    </lineage>
</organism>
<evidence type="ECO:0000313" key="3">
    <source>
        <dbReference type="Proteomes" id="UP000255108"/>
    </source>
</evidence>
<sequence length="89" mass="9888">MSTSNPFSTFNLNPEEQRVCALLQKQRQCTSVELISKAKVTNPSAVIEGINQQLIAAKSQWLIQCSATRSTGRQSAAPVGYYRLLKKLF</sequence>
<reference evidence="1 3" key="1">
    <citation type="submission" date="2018-06" db="EMBL/GenBank/DDBJ databases">
        <authorList>
            <consortium name="Pathogen Informatics"/>
            <person name="Doyle S."/>
        </authorList>
    </citation>
    <scope>NUCLEOTIDE SEQUENCE [LARGE SCALE GENOMIC DNA]</scope>
    <source>
        <strain evidence="1 3">NCTC11159</strain>
    </source>
</reference>
<keyword evidence="4" id="KW-1185">Reference proteome</keyword>
<accession>A0A377Q7L3</accession>
<dbReference type="OrthoDB" id="8591590at2"/>
<protein>
    <submittedName>
        <fullName evidence="1">Uncharacterized protein</fullName>
    </submittedName>
</protein>